<dbReference type="Proteomes" id="UP000520011">
    <property type="component" value="Unassembled WGS sequence"/>
</dbReference>
<dbReference type="AlphaFoldDB" id="A0A7W8IMF3"/>
<evidence type="ECO:0000256" key="1">
    <source>
        <dbReference type="SAM" id="Phobius"/>
    </source>
</evidence>
<evidence type="ECO:0000313" key="4">
    <source>
        <dbReference type="Proteomes" id="UP000520011"/>
    </source>
</evidence>
<dbReference type="PANTHER" id="PTHR40038">
    <property type="entry name" value="MEMBRANE-ASSOCIATED PROTEIN TCAA"/>
    <property type="match status" value="1"/>
</dbReference>
<proteinExistence type="predicted"/>
<comment type="caution">
    <text evidence="3">The sequence shown here is derived from an EMBL/GenBank/DDBJ whole genome shotgun (WGS) entry which is preliminary data.</text>
</comment>
<feature type="transmembrane region" description="Helical" evidence="1">
    <location>
        <begin position="36"/>
        <end position="55"/>
    </location>
</feature>
<dbReference type="InterPro" id="IPR054529">
    <property type="entry name" value="TcaA_2nd"/>
</dbReference>
<dbReference type="PANTHER" id="PTHR40038:SF1">
    <property type="entry name" value="MEMBRANE-ASSOCIATED PROTEIN TCAA"/>
    <property type="match status" value="1"/>
</dbReference>
<protein>
    <submittedName>
        <fullName evidence="3">Putative membrane protein YvbJ</fullName>
    </submittedName>
</protein>
<keyword evidence="1" id="KW-0472">Membrane</keyword>
<dbReference type="EMBL" id="JACHEP010000001">
    <property type="protein sequence ID" value="MBB5323119.1"/>
    <property type="molecule type" value="Genomic_DNA"/>
</dbReference>
<accession>A0A7W8IMF3</accession>
<sequence>MKENETVMPDDENEEKALSTRLEQRRQAAQQQRIRLFLWTVFVLLALFVFTVTVIKGYGMLKNEMGKEVAIRKLEEALKEKDWDVLKTYIRSDTVPVNEKALAPLLLYLDKHPKAYAALRRDLEQQWKEKHVYIKGLTSIPPVFTMKVYETQFFMFNQYVFEPTVYSFVVRIEEDAPVLVNGEKVEGEATKEPLVKKYGPYLPGMYEVTVITKQKQKTKTVVLFGGERVREVTF</sequence>
<evidence type="ECO:0000313" key="3">
    <source>
        <dbReference type="EMBL" id="MBB5323119.1"/>
    </source>
</evidence>
<dbReference type="RefSeq" id="WP_183250897.1">
    <property type="nucleotide sequence ID" value="NZ_JACHEP010000001.1"/>
</dbReference>
<name>A0A7W8IMF3_9BACL</name>
<evidence type="ECO:0000259" key="2">
    <source>
        <dbReference type="Pfam" id="PF22813"/>
    </source>
</evidence>
<reference evidence="3 4" key="1">
    <citation type="submission" date="2020-08" db="EMBL/GenBank/DDBJ databases">
        <title>Genomic Encyclopedia of Type Strains, Phase IV (KMG-IV): sequencing the most valuable type-strain genomes for metagenomic binning, comparative biology and taxonomic classification.</title>
        <authorList>
            <person name="Goeker M."/>
        </authorList>
    </citation>
    <scope>NUCLEOTIDE SEQUENCE [LARGE SCALE GENOMIC DNA]</scope>
    <source>
        <strain evidence="3 4">DSM 16325</strain>
    </source>
</reference>
<keyword evidence="4" id="KW-1185">Reference proteome</keyword>
<gene>
    <name evidence="3" type="ORF">HNQ34_000196</name>
</gene>
<keyword evidence="1" id="KW-1133">Transmembrane helix</keyword>
<feature type="domain" description="TcaA second" evidence="2">
    <location>
        <begin position="70"/>
        <end position="162"/>
    </location>
</feature>
<dbReference type="Pfam" id="PF22813">
    <property type="entry name" value="TcaA_2nd"/>
    <property type="match status" value="1"/>
</dbReference>
<organism evidence="3 4">
    <name type="scientific">Anoxybacteroides tepidamans</name>
    <dbReference type="NCBI Taxonomy" id="265948"/>
    <lineage>
        <taxon>Bacteria</taxon>
        <taxon>Bacillati</taxon>
        <taxon>Bacillota</taxon>
        <taxon>Bacilli</taxon>
        <taxon>Bacillales</taxon>
        <taxon>Anoxybacillaceae</taxon>
        <taxon>Anoxybacteroides</taxon>
    </lineage>
</organism>
<keyword evidence="1" id="KW-0812">Transmembrane</keyword>